<dbReference type="Pfam" id="PF05257">
    <property type="entry name" value="CHAP"/>
    <property type="match status" value="1"/>
</dbReference>
<evidence type="ECO:0000313" key="4">
    <source>
        <dbReference type="Proteomes" id="UP000502677"/>
    </source>
</evidence>
<name>A0A6G7XGP9_9MICO</name>
<dbReference type="Proteomes" id="UP000502677">
    <property type="component" value="Chromosome"/>
</dbReference>
<feature type="chain" id="PRO_5026137712" evidence="1">
    <location>
        <begin position="28"/>
        <end position="212"/>
    </location>
</feature>
<accession>A0A6G7XGP9</accession>
<evidence type="ECO:0000259" key="2">
    <source>
        <dbReference type="Pfam" id="PF05257"/>
    </source>
</evidence>
<proteinExistence type="predicted"/>
<reference evidence="3 4" key="1">
    <citation type="submission" date="2020-03" db="EMBL/GenBank/DDBJ databases">
        <title>Leucobacter sp. nov., isolated from beetles.</title>
        <authorList>
            <person name="Hyun D.-W."/>
            <person name="Bae J.-W."/>
        </authorList>
    </citation>
    <scope>NUCLEOTIDE SEQUENCE [LARGE SCALE GENOMIC DNA]</scope>
    <source>
        <strain evidence="3 4">HDW9C</strain>
    </source>
</reference>
<keyword evidence="4" id="KW-1185">Reference proteome</keyword>
<dbReference type="RefSeq" id="WP_166292026.1">
    <property type="nucleotide sequence ID" value="NZ_CP049863.1"/>
</dbReference>
<sequence length="212" mass="22340">MRVPAKAFVIGLITSVTFAFGAAPSFAAEPVEDFAPAPAAIQPATLISQTLDTTNSALAGEPIDSVLDMETLSTVPHNFDVKATIAQAESEVGTSRPTGWNQPGECIMSAQRWIKAGGGAWTGSGNPVANYDGATRMTLATAEPGDIVQYEYTDSPTSWVSGIHTVLITEVHDDGTFTIIESNNPGGSGLVNKDEKWTPKPPAGFDAVVWRF</sequence>
<organism evidence="3 4">
    <name type="scientific">Leucobacter viscericola</name>
    <dbReference type="NCBI Taxonomy" id="2714935"/>
    <lineage>
        <taxon>Bacteria</taxon>
        <taxon>Bacillati</taxon>
        <taxon>Actinomycetota</taxon>
        <taxon>Actinomycetes</taxon>
        <taxon>Micrococcales</taxon>
        <taxon>Microbacteriaceae</taxon>
        <taxon>Leucobacter</taxon>
    </lineage>
</organism>
<dbReference type="InterPro" id="IPR007921">
    <property type="entry name" value="CHAP_dom"/>
</dbReference>
<dbReference type="AlphaFoldDB" id="A0A6G7XGP9"/>
<evidence type="ECO:0000313" key="3">
    <source>
        <dbReference type="EMBL" id="QIK63682.1"/>
    </source>
</evidence>
<keyword evidence="1" id="KW-0732">Signal</keyword>
<dbReference type="KEGG" id="lvi:G7068_11140"/>
<evidence type="ECO:0000256" key="1">
    <source>
        <dbReference type="SAM" id="SignalP"/>
    </source>
</evidence>
<feature type="signal peptide" evidence="1">
    <location>
        <begin position="1"/>
        <end position="27"/>
    </location>
</feature>
<gene>
    <name evidence="3" type="ORF">G7068_11140</name>
</gene>
<dbReference type="EMBL" id="CP049863">
    <property type="protein sequence ID" value="QIK63682.1"/>
    <property type="molecule type" value="Genomic_DNA"/>
</dbReference>
<feature type="domain" description="Peptidase C51" evidence="2">
    <location>
        <begin position="99"/>
        <end position="183"/>
    </location>
</feature>
<protein>
    <submittedName>
        <fullName evidence="3">CHAP domain-containing protein</fullName>
    </submittedName>
</protein>